<evidence type="ECO:0000313" key="3">
    <source>
        <dbReference type="Proteomes" id="UP000595618"/>
    </source>
</evidence>
<protein>
    <submittedName>
        <fullName evidence="2">Uncharacterized protein</fullName>
    </submittedName>
</protein>
<gene>
    <name evidence="2" type="ORF">HYW89_00310</name>
</gene>
<keyword evidence="1" id="KW-0812">Transmembrane</keyword>
<name>A0A7T5RJP8_9BACT</name>
<proteinExistence type="predicted"/>
<dbReference type="AlphaFoldDB" id="A0A7T5RJP8"/>
<accession>A0A7T5RJP8</accession>
<dbReference type="Proteomes" id="UP000595618">
    <property type="component" value="Chromosome"/>
</dbReference>
<dbReference type="EMBL" id="CP066690">
    <property type="protein sequence ID" value="QQG45369.1"/>
    <property type="molecule type" value="Genomic_DNA"/>
</dbReference>
<evidence type="ECO:0000256" key="1">
    <source>
        <dbReference type="SAM" id="Phobius"/>
    </source>
</evidence>
<evidence type="ECO:0000313" key="2">
    <source>
        <dbReference type="EMBL" id="QQG45369.1"/>
    </source>
</evidence>
<organism evidence="2 3">
    <name type="scientific">Candidatus Sungiibacteriota bacterium</name>
    <dbReference type="NCBI Taxonomy" id="2750080"/>
    <lineage>
        <taxon>Bacteria</taxon>
        <taxon>Candidatus Sungiibacteriota</taxon>
    </lineage>
</organism>
<reference evidence="2 3" key="1">
    <citation type="submission" date="2020-07" db="EMBL/GenBank/DDBJ databases">
        <title>Huge and variable diversity of episymbiotic CPR bacteria and DPANN archaea in groundwater ecosystems.</title>
        <authorList>
            <person name="He C.Y."/>
            <person name="Keren R."/>
            <person name="Whittaker M."/>
            <person name="Farag I.F."/>
            <person name="Doudna J."/>
            <person name="Cate J.H.D."/>
            <person name="Banfield J.F."/>
        </authorList>
    </citation>
    <scope>NUCLEOTIDE SEQUENCE [LARGE SCALE GENOMIC DNA]</scope>
    <source>
        <strain evidence="2">NC_groundwater_541_Ag_S-0.1um_46_50</strain>
    </source>
</reference>
<sequence>MRRWFSELSVGLLAMALLFIWVGVLAFSRDGQSAFGFVSLCIGTAIMVVALYRVVSRRLAFHRFYAIFGFVPNDRRHGKELFRHLVEKGILDRTADLSADYVSLNGLEAEARNVQTSAEARNISRKLQEAHGFIRSSRRRFNAAIDVASSRWLPAPYKNLSHNFSDWEKRLEKRIR</sequence>
<feature type="transmembrane region" description="Helical" evidence="1">
    <location>
        <begin position="36"/>
        <end position="55"/>
    </location>
</feature>
<keyword evidence="1" id="KW-1133">Transmembrane helix</keyword>
<keyword evidence="1" id="KW-0472">Membrane</keyword>